<feature type="region of interest" description="Disordered" evidence="1">
    <location>
        <begin position="113"/>
        <end position="135"/>
    </location>
</feature>
<evidence type="ECO:0000256" key="1">
    <source>
        <dbReference type="SAM" id="MobiDB-lite"/>
    </source>
</evidence>
<accession>A0A699YXE6</accession>
<protein>
    <submittedName>
        <fullName evidence="2">Uncharacterized protein</fullName>
    </submittedName>
</protein>
<keyword evidence="3" id="KW-1185">Reference proteome</keyword>
<feature type="non-terminal residue" evidence="2">
    <location>
        <position position="1"/>
    </location>
</feature>
<dbReference type="AlphaFoldDB" id="A0A699YXE6"/>
<organism evidence="2 3">
    <name type="scientific">Haematococcus lacustris</name>
    <name type="common">Green alga</name>
    <name type="synonym">Haematococcus pluvialis</name>
    <dbReference type="NCBI Taxonomy" id="44745"/>
    <lineage>
        <taxon>Eukaryota</taxon>
        <taxon>Viridiplantae</taxon>
        <taxon>Chlorophyta</taxon>
        <taxon>core chlorophytes</taxon>
        <taxon>Chlorophyceae</taxon>
        <taxon>CS clade</taxon>
        <taxon>Chlamydomonadales</taxon>
        <taxon>Haematococcaceae</taxon>
        <taxon>Haematococcus</taxon>
    </lineage>
</organism>
<name>A0A699YXE6_HAELA</name>
<proteinExistence type="predicted"/>
<sequence length="250" mass="26417">FARTADAGTPLQSYITHSSIEVDSGCMRAEPNNEGVQAMLSTPSRSEAPLTPNPKADQSTSDAPRACSAQECVNFVATLLSHVVASGALTAATKAAVEAVGWQHCVSLPSSLTSEPSLKEGAKASDGGQAAKKERAPRSIGLFQVYQALALDRMATQPSNPAYKVPQAPDANGVLKDIRGARLTMASALWAGLGEERRALLTSWFKPLCEALNEEALRTKTKHEHILGRIQASQQPAPSALYLVAVAEMP</sequence>
<dbReference type="EMBL" id="BLLF01000785">
    <property type="protein sequence ID" value="GFH14933.1"/>
    <property type="molecule type" value="Genomic_DNA"/>
</dbReference>
<evidence type="ECO:0000313" key="2">
    <source>
        <dbReference type="EMBL" id="GFH14933.1"/>
    </source>
</evidence>
<comment type="caution">
    <text evidence="2">The sequence shown here is derived from an EMBL/GenBank/DDBJ whole genome shotgun (WGS) entry which is preliminary data.</text>
</comment>
<gene>
    <name evidence="2" type="ORF">HaLaN_11075</name>
</gene>
<reference evidence="2 3" key="1">
    <citation type="submission" date="2020-02" db="EMBL/GenBank/DDBJ databases">
        <title>Draft genome sequence of Haematococcus lacustris strain NIES-144.</title>
        <authorList>
            <person name="Morimoto D."/>
            <person name="Nakagawa S."/>
            <person name="Yoshida T."/>
            <person name="Sawayama S."/>
        </authorList>
    </citation>
    <scope>NUCLEOTIDE SEQUENCE [LARGE SCALE GENOMIC DNA]</scope>
    <source>
        <strain evidence="2 3">NIES-144</strain>
    </source>
</reference>
<dbReference type="Proteomes" id="UP000485058">
    <property type="component" value="Unassembled WGS sequence"/>
</dbReference>
<feature type="region of interest" description="Disordered" evidence="1">
    <location>
        <begin position="40"/>
        <end position="63"/>
    </location>
</feature>
<evidence type="ECO:0000313" key="3">
    <source>
        <dbReference type="Proteomes" id="UP000485058"/>
    </source>
</evidence>